<dbReference type="AlphaFoldDB" id="A0A6J5ZGT4"/>
<name>A0A6J5ZGT4_9ZZZZ</name>
<protein>
    <submittedName>
        <fullName evidence="2">Unannotated protein</fullName>
    </submittedName>
</protein>
<evidence type="ECO:0000259" key="1">
    <source>
        <dbReference type="Pfam" id="PF00561"/>
    </source>
</evidence>
<feature type="domain" description="AB hydrolase-1" evidence="1">
    <location>
        <begin position="111"/>
        <end position="347"/>
    </location>
</feature>
<dbReference type="Pfam" id="PF00561">
    <property type="entry name" value="Abhydrolase_1"/>
    <property type="match status" value="1"/>
</dbReference>
<gene>
    <name evidence="2" type="ORF">UFOPK3522_00408</name>
</gene>
<dbReference type="PANTHER" id="PTHR43798">
    <property type="entry name" value="MONOACYLGLYCEROL LIPASE"/>
    <property type="match status" value="1"/>
</dbReference>
<dbReference type="PRINTS" id="PR00412">
    <property type="entry name" value="EPOXHYDRLASE"/>
</dbReference>
<dbReference type="InterPro" id="IPR029058">
    <property type="entry name" value="AB_hydrolase_fold"/>
</dbReference>
<reference evidence="2" key="1">
    <citation type="submission" date="2020-05" db="EMBL/GenBank/DDBJ databases">
        <authorList>
            <person name="Chiriac C."/>
            <person name="Salcher M."/>
            <person name="Ghai R."/>
            <person name="Kavagutti S V."/>
        </authorList>
    </citation>
    <scope>NUCLEOTIDE SEQUENCE</scope>
</reference>
<dbReference type="GO" id="GO:0016020">
    <property type="term" value="C:membrane"/>
    <property type="evidence" value="ECO:0007669"/>
    <property type="project" value="TreeGrafter"/>
</dbReference>
<dbReference type="GO" id="GO:0003824">
    <property type="term" value="F:catalytic activity"/>
    <property type="evidence" value="ECO:0007669"/>
    <property type="project" value="InterPro"/>
</dbReference>
<sequence>MLRERQGDHCQPRYLAAAAGSLRGKLSVTLRYRGRMADASTQRPYRRGPLRSVWPSTARPLTHREARKADSSYGVSDLPNWRDIDWPAHTRQVQINGRSINYVDIGEGDRTVVFIHGLGGSWQNWLENLPRTAESCRAIALDLPGFGRSEMPVDPISITGFAATVDAFCDALDLGPVVLVGNSMGGFTAAEISIQHPERVELLVLVDAAGISSANVTSSRSGERLARQLMMRGQGDPESAKKMLTRPGFIALGMGLVARYPTRISKELLSEQLLTFGDAGFGAAFEAILGYDFRHRLEEIGCPVLVIQGADDILVPLGDAIEFCERIPNARLLTMADTGHVPMFERPVEFNDALLEFVAAPSAATS</sequence>
<dbReference type="InterPro" id="IPR000073">
    <property type="entry name" value="AB_hydrolase_1"/>
</dbReference>
<proteinExistence type="predicted"/>
<accession>A0A6J5ZGT4</accession>
<organism evidence="2">
    <name type="scientific">freshwater metagenome</name>
    <dbReference type="NCBI Taxonomy" id="449393"/>
    <lineage>
        <taxon>unclassified sequences</taxon>
        <taxon>metagenomes</taxon>
        <taxon>ecological metagenomes</taxon>
    </lineage>
</organism>
<evidence type="ECO:0000313" key="2">
    <source>
        <dbReference type="EMBL" id="CAB4338823.1"/>
    </source>
</evidence>
<dbReference type="EMBL" id="CAESAO010000021">
    <property type="protein sequence ID" value="CAB4338823.1"/>
    <property type="molecule type" value="Genomic_DNA"/>
</dbReference>
<dbReference type="SUPFAM" id="SSF53474">
    <property type="entry name" value="alpha/beta-Hydrolases"/>
    <property type="match status" value="1"/>
</dbReference>
<dbReference type="InterPro" id="IPR000639">
    <property type="entry name" value="Epox_hydrolase-like"/>
</dbReference>
<dbReference type="Gene3D" id="3.40.50.1820">
    <property type="entry name" value="alpha/beta hydrolase"/>
    <property type="match status" value="1"/>
</dbReference>
<dbReference type="PRINTS" id="PR00111">
    <property type="entry name" value="ABHYDROLASE"/>
</dbReference>
<dbReference type="PANTHER" id="PTHR43798:SF33">
    <property type="entry name" value="HYDROLASE, PUTATIVE (AFU_ORTHOLOGUE AFUA_2G14860)-RELATED"/>
    <property type="match status" value="1"/>
</dbReference>
<dbReference type="InterPro" id="IPR050266">
    <property type="entry name" value="AB_hydrolase_sf"/>
</dbReference>